<feature type="region of interest" description="Disordered" evidence="1">
    <location>
        <begin position="409"/>
        <end position="434"/>
    </location>
</feature>
<dbReference type="AlphaFoldDB" id="A0A8J8P469"/>
<dbReference type="Proteomes" id="UP000785679">
    <property type="component" value="Unassembled WGS sequence"/>
</dbReference>
<dbReference type="EMBL" id="RRYP01000835">
    <property type="protein sequence ID" value="TNV86787.1"/>
    <property type="molecule type" value="Genomic_DNA"/>
</dbReference>
<sequence>MMVSEIKAAQMKTHQVDTKLVSKFMVFEKTRTDINEINKEIIKIKIINQELEAKTVMHDGDLSELKTDSEATKMNMQLMQRRLGEIPMRVSDLEDQIEQMKAQLASSMSNNQLQVPQPSGAAIHTDVHSNKAEYDVGNSPASSVNNNTSKSFPQGDIVAQLQAQLEGLKVNMTERLNMELSTINENITRIHEESEMKIRKLKKHMKSMKMDGDSDRNAVVAAGNSLPINKEDSESINHPSSLAIMPPLDQNGKNLEETLMNRIKEALRRIIDHQNREQKNNRDAYMTLDKQIKNLNISLGAYASDGGHLMDENSFLRKKRMNRAGGYSNPSDIFGVQGRKMPFPNKWNKYYPYKESNMEQSANKLPKLVGSNSQSRLFQHVQHEGHDESAQNSATRQARLIDQVLDDVFSPDKNFSKSPQGIRSSQKDDGMYPSQQYRELNNNSVLSATSSSHLNPGVHGGDPRLSDMLHLPTPYSRNPQRASSNFTQQPQISPNAAKKQQTLSSAGRHSNQELEQAILKEQLQRAGTMSGSPQQPTPHMMMHDNPHMMKPPLKIVSKISQVINVYSQPQKKEFIKKLQKKGVFQQDVLSMSAQHIQMMAQHGASNSASGMSQQHMTLSGTKASPTTQNLLSSNTQVSQSTKTLTVQPKSLLQPTSQSIDSFKGGAAAVPNSANNNSSVTPKHVTNNFPL</sequence>
<feature type="compositionally biased region" description="Polar residues" evidence="1">
    <location>
        <begin position="475"/>
        <end position="509"/>
    </location>
</feature>
<feature type="compositionally biased region" description="Low complexity" evidence="1">
    <location>
        <begin position="666"/>
        <end position="679"/>
    </location>
</feature>
<name>A0A8J8P469_HALGN</name>
<organism evidence="2 3">
    <name type="scientific">Halteria grandinella</name>
    <dbReference type="NCBI Taxonomy" id="5974"/>
    <lineage>
        <taxon>Eukaryota</taxon>
        <taxon>Sar</taxon>
        <taxon>Alveolata</taxon>
        <taxon>Ciliophora</taxon>
        <taxon>Intramacronucleata</taxon>
        <taxon>Spirotrichea</taxon>
        <taxon>Stichotrichia</taxon>
        <taxon>Sporadotrichida</taxon>
        <taxon>Halteriidae</taxon>
        <taxon>Halteria</taxon>
    </lineage>
</organism>
<evidence type="ECO:0000313" key="3">
    <source>
        <dbReference type="Proteomes" id="UP000785679"/>
    </source>
</evidence>
<evidence type="ECO:0000313" key="2">
    <source>
        <dbReference type="EMBL" id="TNV86787.1"/>
    </source>
</evidence>
<comment type="caution">
    <text evidence="2">The sequence shown here is derived from an EMBL/GenBank/DDBJ whole genome shotgun (WGS) entry which is preliminary data.</text>
</comment>
<keyword evidence="3" id="KW-1185">Reference proteome</keyword>
<accession>A0A8J8P469</accession>
<reference evidence="2" key="1">
    <citation type="submission" date="2019-06" db="EMBL/GenBank/DDBJ databases">
        <authorList>
            <person name="Zheng W."/>
        </authorList>
    </citation>
    <scope>NUCLEOTIDE SEQUENCE</scope>
    <source>
        <strain evidence="2">QDHG01</strain>
    </source>
</reference>
<protein>
    <submittedName>
        <fullName evidence="2">Uncharacterized protein</fullName>
    </submittedName>
</protein>
<feature type="region of interest" description="Disordered" evidence="1">
    <location>
        <begin position="600"/>
        <end position="690"/>
    </location>
</feature>
<feature type="region of interest" description="Disordered" evidence="1">
    <location>
        <begin position="447"/>
        <end position="509"/>
    </location>
</feature>
<gene>
    <name evidence="2" type="ORF">FGO68_gene7008</name>
</gene>
<proteinExistence type="predicted"/>
<evidence type="ECO:0000256" key="1">
    <source>
        <dbReference type="SAM" id="MobiDB-lite"/>
    </source>
</evidence>
<feature type="compositionally biased region" description="Polar residues" evidence="1">
    <location>
        <begin position="603"/>
        <end position="660"/>
    </location>
</feature>